<dbReference type="InterPro" id="IPR022385">
    <property type="entry name" value="Rhs_assc_core"/>
</dbReference>
<reference evidence="2 3" key="1">
    <citation type="submission" date="2018-06" db="EMBL/GenBank/DDBJ databases">
        <authorList>
            <consortium name="Pathogen Informatics"/>
            <person name="Doyle S."/>
        </authorList>
    </citation>
    <scope>NUCLEOTIDE SEQUENCE [LARGE SCALE GENOMIC DNA]</scope>
    <source>
        <strain evidence="2 3">NCTC11388</strain>
    </source>
</reference>
<evidence type="ECO:0000256" key="1">
    <source>
        <dbReference type="SAM" id="SignalP"/>
    </source>
</evidence>
<dbReference type="EMBL" id="UGYW01000002">
    <property type="protein sequence ID" value="SUJ25587.1"/>
    <property type="molecule type" value="Genomic_DNA"/>
</dbReference>
<evidence type="ECO:0000313" key="2">
    <source>
        <dbReference type="EMBL" id="SUJ25587.1"/>
    </source>
</evidence>
<dbReference type="Proteomes" id="UP000254893">
    <property type="component" value="Unassembled WGS sequence"/>
</dbReference>
<keyword evidence="1" id="KW-0732">Signal</keyword>
<protein>
    <submittedName>
        <fullName evidence="2">RHS repeat-associated core domain</fullName>
    </submittedName>
</protein>
<dbReference type="Gene3D" id="2.180.10.10">
    <property type="entry name" value="RHS repeat-associated core"/>
    <property type="match status" value="1"/>
</dbReference>
<dbReference type="InterPro" id="IPR050708">
    <property type="entry name" value="T6SS_VgrG/RHS"/>
</dbReference>
<accession>A0A380CQY4</accession>
<name>A0A380CQY4_SPHSI</name>
<dbReference type="PANTHER" id="PTHR32305">
    <property type="match status" value="1"/>
</dbReference>
<evidence type="ECO:0000313" key="3">
    <source>
        <dbReference type="Proteomes" id="UP000254893"/>
    </source>
</evidence>
<organism evidence="2 3">
    <name type="scientific">Sphingobacterium spiritivorum</name>
    <name type="common">Flavobacterium spiritivorum</name>
    <dbReference type="NCBI Taxonomy" id="258"/>
    <lineage>
        <taxon>Bacteria</taxon>
        <taxon>Pseudomonadati</taxon>
        <taxon>Bacteroidota</taxon>
        <taxon>Sphingobacteriia</taxon>
        <taxon>Sphingobacteriales</taxon>
        <taxon>Sphingobacteriaceae</taxon>
        <taxon>Sphingobacterium</taxon>
    </lineage>
</organism>
<dbReference type="RefSeq" id="WP_115171144.1">
    <property type="nucleotide sequence ID" value="NZ_UGYW01000002.1"/>
</dbReference>
<dbReference type="PANTHER" id="PTHR32305:SF15">
    <property type="entry name" value="PROTEIN RHSA-RELATED"/>
    <property type="match status" value="1"/>
</dbReference>
<gene>
    <name evidence="2" type="ORF">NCTC11388_03738</name>
</gene>
<feature type="signal peptide" evidence="1">
    <location>
        <begin position="1"/>
        <end position="22"/>
    </location>
</feature>
<proteinExistence type="predicted"/>
<sequence length="1338" mass="148029">MMNCVKSMAFAVLLLVWSPVTTVWGQTVIERTETIVLPVAPATSHIVESGQSLKVTSNSAIILKPGVHFKEGSQVLLKIGLVNSIVPIDPNDNSDHNWTFSRSYDANGKIINEQKTFFNEIGRPLQYHSRNLSQNRILTSQPIYDSKDMPVLQTLLAPVVGLNYTYRSDFVKNQNNSLYSYKDFDKYSPGLGIEVSKEFDPNPVSNSEEGTLGWYYSNNNTLEKYQDISDHPYSRTLSNSPVSVLQAGIGEALRFGKGKENLSYSVYATNEMDHYLSIRNKFFNEVELGRKPTSIDYNGIMSVNQVANEDPVISITIGGQNIINAKAGNDLVVDKAVDVFNNPFNFIPILSSQNVAFSDEAYGNIVALHKNSEEELVLENMFLERGLYEVRDVPAGNEVYFKVGLSDISYNFYNQKGQLIANIAPEGVKKLLNGGHNNYSSKENIPFVTLYQYNAQDQLISTTSPDAGRTEYVYRRDGRLRLSQNAKQRIDGRFSYSNYDATGRVIESGEYKPQTGGIVFNINPDLSSGMKDILEDISPTGGLINGIQYDVIKVVYAESDDSHNLSGYVQDLYFMQGGISTTVRYGQIINNVAALTDLVNKTWYNYNGEGKVDWCIRYNNDIGYKTIDYEYNDLGNITKVVYQRNVVGERFIHYYEYDADQKLKTVYTNVEDNDATKTVQARYSYYLHGPLKRIELADKLQGIDYVYGVDGQLKSINHAYSSSDPGTDGSSNGFAPDVFGMNMEYYPGDYRRIGRGISSIQNGSAAPSYSGMINGLSWQSKKPVSISGLDAPVMNTYTYDRNQQLTSSSWGTPDYAANSFTSSGNANREHNLSYDLHGNLRSLQRTNSNGTDLSNFTYNYAANTNKLSSVPGYADYTYDAIGQLASQIKGGAGMYLDYDASGKVSKIYSDAGKSVVMLSFVYDESGNRIRKQDHRTGSVTYYSYDAGGSLMAIYDNAGSGGAIRLAEQPVYAANRIGTYYRQAGNYQYTLTDHLGNTRVVINRNKLSNGEADVVYYADYYPFGMVLRSGGVEGRYGYQGQYAEKDGETGWNNFELRNYDSAIGRWLTVDPYGQYYSPYVGMGNNPVSGVDPNGGFSTWLGAKIWAMFNGGGSISKTDEGIYKVGQSTESSVRIVAGWSSGLGPVNISRSYSAPAGTSNFKRDPAYGPWMGGVDLFNTTNKGETQGALQTALPFAMTVASIDGPLPIGDVASAVVVIGAATYDLTQRKYVTYTLTNPATGQIYAGRSSGFGDPYSIMMNRFSRHHMRLMGFGNPQLDRATQGFPIGYYGIRGREQDIVDAYGGIGSPFLGNSINPIWKYNPNRSLYLGTSSLMFGSYVK</sequence>
<dbReference type="NCBIfam" id="TIGR03696">
    <property type="entry name" value="Rhs_assc_core"/>
    <property type="match status" value="1"/>
</dbReference>
<feature type="chain" id="PRO_5016878976" evidence="1">
    <location>
        <begin position="23"/>
        <end position="1338"/>
    </location>
</feature>